<evidence type="ECO:0000313" key="1">
    <source>
        <dbReference type="EMBL" id="KAL1536349.1"/>
    </source>
</evidence>
<dbReference type="Proteomes" id="UP001567538">
    <property type="component" value="Unassembled WGS sequence"/>
</dbReference>
<dbReference type="EMBL" id="JBEAFC010000011">
    <property type="protein sequence ID" value="KAL1536349.1"/>
    <property type="molecule type" value="Genomic_DNA"/>
</dbReference>
<dbReference type="AlphaFoldDB" id="A0ABD1FZH7"/>
<comment type="caution">
    <text evidence="1">The sequence shown here is derived from an EMBL/GenBank/DDBJ whole genome shotgun (WGS) entry which is preliminary data.</text>
</comment>
<accession>A0ABD1FZH7</accession>
<evidence type="ECO:0000313" key="2">
    <source>
        <dbReference type="Proteomes" id="UP001567538"/>
    </source>
</evidence>
<reference evidence="1 2" key="1">
    <citation type="submission" date="2024-06" db="EMBL/GenBank/DDBJ databases">
        <title>A chromosome level genome sequence of Diviner's sage (Salvia divinorum).</title>
        <authorList>
            <person name="Ford S.A."/>
            <person name="Ro D.-K."/>
            <person name="Ness R.W."/>
            <person name="Phillips M.A."/>
        </authorList>
    </citation>
    <scope>NUCLEOTIDE SEQUENCE [LARGE SCALE GENOMIC DNA]</scope>
    <source>
        <strain evidence="1">SAF-2024a</strain>
        <tissue evidence="1">Leaf</tissue>
    </source>
</reference>
<name>A0ABD1FZH7_SALDI</name>
<proteinExistence type="predicted"/>
<gene>
    <name evidence="1" type="ORF">AAHA92_29018</name>
</gene>
<protein>
    <submittedName>
        <fullName evidence="1">Protein FAR1-RELATED SEQUENCE 5-like</fullName>
    </submittedName>
</protein>
<sequence length="122" mass="13735">MDPGSSSSVFYDGFVPMNEDQRDDGFCNGLADDVPYYDADIGADDVPDQGDGECVDMDDNKNDEVIYTPECTEDMKPYKGQIFPTLDDAKEFYNNYALCNEDAAMWQPLEIERFGRCHVATN</sequence>
<organism evidence="1 2">
    <name type="scientific">Salvia divinorum</name>
    <name type="common">Maria pastora</name>
    <name type="synonym">Diviner's sage</name>
    <dbReference type="NCBI Taxonomy" id="28513"/>
    <lineage>
        <taxon>Eukaryota</taxon>
        <taxon>Viridiplantae</taxon>
        <taxon>Streptophyta</taxon>
        <taxon>Embryophyta</taxon>
        <taxon>Tracheophyta</taxon>
        <taxon>Spermatophyta</taxon>
        <taxon>Magnoliopsida</taxon>
        <taxon>eudicotyledons</taxon>
        <taxon>Gunneridae</taxon>
        <taxon>Pentapetalae</taxon>
        <taxon>asterids</taxon>
        <taxon>lamiids</taxon>
        <taxon>Lamiales</taxon>
        <taxon>Lamiaceae</taxon>
        <taxon>Nepetoideae</taxon>
        <taxon>Mentheae</taxon>
        <taxon>Salviinae</taxon>
        <taxon>Salvia</taxon>
        <taxon>Salvia subgen. Calosphace</taxon>
    </lineage>
</organism>
<keyword evidence="2" id="KW-1185">Reference proteome</keyword>